<feature type="region of interest" description="Disordered" evidence="1">
    <location>
        <begin position="659"/>
        <end position="698"/>
    </location>
</feature>
<dbReference type="GO" id="GO:1904262">
    <property type="term" value="P:negative regulation of TORC1 signaling"/>
    <property type="evidence" value="ECO:0007669"/>
    <property type="project" value="TreeGrafter"/>
</dbReference>
<evidence type="ECO:0000256" key="1">
    <source>
        <dbReference type="SAM" id="MobiDB-lite"/>
    </source>
</evidence>
<protein>
    <recommendedName>
        <fullName evidence="2">DEP domain-containing protein</fullName>
    </recommendedName>
</protein>
<dbReference type="Gene3D" id="1.10.10.10">
    <property type="entry name" value="Winged helix-like DNA-binding domain superfamily/Winged helix DNA-binding domain"/>
    <property type="match status" value="1"/>
</dbReference>
<feature type="compositionally biased region" description="Pro residues" evidence="1">
    <location>
        <begin position="158"/>
        <end position="175"/>
    </location>
</feature>
<dbReference type="InterPro" id="IPR036388">
    <property type="entry name" value="WH-like_DNA-bd_sf"/>
</dbReference>
<accession>A0A564YXB4</accession>
<dbReference type="InterPro" id="IPR045838">
    <property type="entry name" value="DEPDC5_CTD"/>
</dbReference>
<dbReference type="AlphaFoldDB" id="A0A564YXB4"/>
<dbReference type="EMBL" id="CABIJS010000444">
    <property type="protein sequence ID" value="VUZ51830.1"/>
    <property type="molecule type" value="Genomic_DNA"/>
</dbReference>
<sequence length="838" mass="92782">AIKFWRSRYLILPGFKDTTRKLVEELREAKTTGNRVRCDIYEMPLSLSSYEKLCDRFIVFLESINRIRRINVPQRTRQRHPTPSNDPSMTFNWSEAMDQPRPRRDSLTTATSSAAPSTTSAPVRRLGLVPTTSIDLESGPEVEPTAAPIHSAATTPVQQPPPSAPPIPPPPPPPQLHSVPSLSVASSFSCASSTAVLPLSTHSDMTKIVAALLDPECGLSYMDGSIPLPKHTFCSYDLTNWLTRNLVDVVSLEVAVKYAQTLLDAGFICHSSGNRAHKFLNGFFFYTLLAEINESPSSQDSTETPPTTTQISSRKSASGDPLSLPKPADVRKIPFPTAYLPPGSASPLGIFSTDFQKEWMEVLLVRNASPPTNSFITSAFFPSSSRPLNTSLEGDTTSVEDQKNHPANGILSSIRLNRVFGATNSPEIHVGSDGVLRKRVTRDLRDSSNTSVATQALKEHPEWYCLLYDLNYHPTCAFGVEIQWLVASPSRLNEMLLHFLYYKATSHGFLIVPAPCYPFGYSGTRYSMYPLRVPIFVPCRIYDLVRARDNIPKGKSEPLPYEVVAELFPEIPESEQMVALFYFQESILSKFGFIPLSYSPAVQQQSPVMDAGDSSESFHCPPPCGDEPPRGMSYTQRMFVHISGGMFAMIPMYPRGSLRKQTRESLSPTHPVVPHNSLAPGGKEEGGEHLSDHSTPRRVFTNNHPLSPCSYAPTLCSDNEAPGEGGAQEYDNLGSANSAVTAGALEGPSICRPVLDRKTSCFEVQTEVGFFWMWNHMLPRRWRGQTTVEEVFDRGMLEDFRSFCSGCAYEGIGDNRLLKTLDEFRSTLFATNEVDTPK</sequence>
<dbReference type="GO" id="GO:0010508">
    <property type="term" value="P:positive regulation of autophagy"/>
    <property type="evidence" value="ECO:0007669"/>
    <property type="project" value="TreeGrafter"/>
</dbReference>
<keyword evidence="4" id="KW-1185">Reference proteome</keyword>
<dbReference type="PANTHER" id="PTHR13179">
    <property type="entry name" value="DEP DOMAIN CONTAINING PROTEIN 5"/>
    <property type="match status" value="1"/>
</dbReference>
<feature type="compositionally biased region" description="Polar residues" evidence="1">
    <location>
        <begin position="296"/>
        <end position="316"/>
    </location>
</feature>
<dbReference type="GO" id="GO:0035556">
    <property type="term" value="P:intracellular signal transduction"/>
    <property type="evidence" value="ECO:0007669"/>
    <property type="project" value="InterPro"/>
</dbReference>
<proteinExistence type="predicted"/>
<evidence type="ECO:0000313" key="4">
    <source>
        <dbReference type="Proteomes" id="UP000321570"/>
    </source>
</evidence>
<dbReference type="InterPro" id="IPR000591">
    <property type="entry name" value="DEP_dom"/>
</dbReference>
<gene>
    <name evidence="3" type="ORF">WMSIL1_LOCUS10225</name>
</gene>
<feature type="compositionally biased region" description="Polar residues" evidence="1">
    <location>
        <begin position="81"/>
        <end position="93"/>
    </location>
</feature>
<dbReference type="SMART" id="SM00049">
    <property type="entry name" value="DEP"/>
    <property type="match status" value="1"/>
</dbReference>
<dbReference type="GO" id="GO:0034198">
    <property type="term" value="P:cellular response to amino acid starvation"/>
    <property type="evidence" value="ECO:0007669"/>
    <property type="project" value="TreeGrafter"/>
</dbReference>
<dbReference type="PROSITE" id="PS50186">
    <property type="entry name" value="DEP"/>
    <property type="match status" value="1"/>
</dbReference>
<feature type="region of interest" description="Disordered" evidence="1">
    <location>
        <begin position="296"/>
        <end position="326"/>
    </location>
</feature>
<feature type="non-terminal residue" evidence="3">
    <location>
        <position position="1"/>
    </location>
</feature>
<dbReference type="PANTHER" id="PTHR13179:SF8">
    <property type="entry name" value="GATOR COMPLEX PROTEIN DEPDC5"/>
    <property type="match status" value="1"/>
</dbReference>
<dbReference type="GO" id="GO:1990130">
    <property type="term" value="C:GATOR1 complex"/>
    <property type="evidence" value="ECO:0007669"/>
    <property type="project" value="TreeGrafter"/>
</dbReference>
<dbReference type="InterPro" id="IPR036390">
    <property type="entry name" value="WH_DNA-bd_sf"/>
</dbReference>
<dbReference type="GO" id="GO:0005096">
    <property type="term" value="F:GTPase activator activity"/>
    <property type="evidence" value="ECO:0007669"/>
    <property type="project" value="InterPro"/>
</dbReference>
<evidence type="ECO:0000313" key="3">
    <source>
        <dbReference type="EMBL" id="VUZ51830.1"/>
    </source>
</evidence>
<dbReference type="Pfam" id="PF19418">
    <property type="entry name" value="DEPDC5_CTD"/>
    <property type="match status" value="1"/>
</dbReference>
<feature type="compositionally biased region" description="Basic and acidic residues" evidence="1">
    <location>
        <begin position="682"/>
        <end position="695"/>
    </location>
</feature>
<dbReference type="InterPro" id="IPR027244">
    <property type="entry name" value="IML1"/>
</dbReference>
<feature type="region of interest" description="Disordered" evidence="1">
    <location>
        <begin position="72"/>
        <end position="127"/>
    </location>
</feature>
<dbReference type="Proteomes" id="UP000321570">
    <property type="component" value="Unassembled WGS sequence"/>
</dbReference>
<name>A0A564YXB4_HYMDI</name>
<feature type="compositionally biased region" description="Low complexity" evidence="1">
    <location>
        <begin position="108"/>
        <end position="122"/>
    </location>
</feature>
<feature type="domain" description="DEP" evidence="2">
    <location>
        <begin position="230"/>
        <end position="290"/>
    </location>
</feature>
<dbReference type="GO" id="GO:0005765">
    <property type="term" value="C:lysosomal membrane"/>
    <property type="evidence" value="ECO:0007669"/>
    <property type="project" value="TreeGrafter"/>
</dbReference>
<dbReference type="SUPFAM" id="SSF46785">
    <property type="entry name" value="Winged helix' DNA-binding domain"/>
    <property type="match status" value="1"/>
</dbReference>
<organism evidence="3 4">
    <name type="scientific">Hymenolepis diminuta</name>
    <name type="common">Rat tapeworm</name>
    <dbReference type="NCBI Taxonomy" id="6216"/>
    <lineage>
        <taxon>Eukaryota</taxon>
        <taxon>Metazoa</taxon>
        <taxon>Spiralia</taxon>
        <taxon>Lophotrochozoa</taxon>
        <taxon>Platyhelminthes</taxon>
        <taxon>Cestoda</taxon>
        <taxon>Eucestoda</taxon>
        <taxon>Cyclophyllidea</taxon>
        <taxon>Hymenolepididae</taxon>
        <taxon>Hymenolepis</taxon>
    </lineage>
</organism>
<evidence type="ECO:0000259" key="2">
    <source>
        <dbReference type="PROSITE" id="PS50186"/>
    </source>
</evidence>
<reference evidence="3 4" key="1">
    <citation type="submission" date="2019-07" db="EMBL/GenBank/DDBJ databases">
        <authorList>
            <person name="Jastrzebski P J."/>
            <person name="Paukszto L."/>
            <person name="Jastrzebski P J."/>
        </authorList>
    </citation>
    <scope>NUCLEOTIDE SEQUENCE [LARGE SCALE GENOMIC DNA]</scope>
    <source>
        <strain evidence="3 4">WMS-il1</strain>
    </source>
</reference>
<feature type="region of interest" description="Disordered" evidence="1">
    <location>
        <begin position="152"/>
        <end position="180"/>
    </location>
</feature>